<evidence type="ECO:0000313" key="3">
    <source>
        <dbReference type="Proteomes" id="UP000468591"/>
    </source>
</evidence>
<protein>
    <submittedName>
        <fullName evidence="2">Uncharacterized protein</fullName>
    </submittedName>
</protein>
<comment type="caution">
    <text evidence="2">The sequence shown here is derived from an EMBL/GenBank/DDBJ whole genome shotgun (WGS) entry which is preliminary data.</text>
</comment>
<proteinExistence type="predicted"/>
<keyword evidence="1" id="KW-0472">Membrane</keyword>
<reference evidence="2 3" key="1">
    <citation type="submission" date="2020-01" db="EMBL/GenBank/DDBJ databases">
        <title>Sulfitobacter sediminilitoris sp. nov., isolated from a tidal flat.</title>
        <authorList>
            <person name="Park S."/>
            <person name="Yoon J.-H."/>
        </authorList>
    </citation>
    <scope>NUCLEOTIDE SEQUENCE [LARGE SCALE GENOMIC DNA]</scope>
    <source>
        <strain evidence="2 3">JBTF-M27</strain>
    </source>
</reference>
<keyword evidence="1" id="KW-0812">Transmembrane</keyword>
<evidence type="ECO:0000256" key="1">
    <source>
        <dbReference type="SAM" id="Phobius"/>
    </source>
</evidence>
<sequence length="76" mass="7951">MGRLFLILMVLVACVVIAMILHSIITGIIEAGQRGLRPVLGQTKDGEMAPTGIQKAAYVALIVVLFGVASGWLGGM</sequence>
<dbReference type="RefSeq" id="WP_164355392.1">
    <property type="nucleotide sequence ID" value="NZ_JAABNT010000016.1"/>
</dbReference>
<evidence type="ECO:0000313" key="2">
    <source>
        <dbReference type="EMBL" id="NEK24464.1"/>
    </source>
</evidence>
<gene>
    <name evidence="2" type="ORF">GV827_18945</name>
</gene>
<dbReference type="EMBL" id="JAABNT010000016">
    <property type="protein sequence ID" value="NEK24464.1"/>
    <property type="molecule type" value="Genomic_DNA"/>
</dbReference>
<keyword evidence="3" id="KW-1185">Reference proteome</keyword>
<name>A0A6P0CJ31_9RHOB</name>
<feature type="transmembrane region" description="Helical" evidence="1">
    <location>
        <begin position="6"/>
        <end position="29"/>
    </location>
</feature>
<dbReference type="Proteomes" id="UP000468591">
    <property type="component" value="Unassembled WGS sequence"/>
</dbReference>
<dbReference type="AlphaFoldDB" id="A0A6P0CJ31"/>
<organism evidence="2 3">
    <name type="scientific">Sulfitobacter sediminilitoris</name>
    <dbReference type="NCBI Taxonomy" id="2698830"/>
    <lineage>
        <taxon>Bacteria</taxon>
        <taxon>Pseudomonadati</taxon>
        <taxon>Pseudomonadota</taxon>
        <taxon>Alphaproteobacteria</taxon>
        <taxon>Rhodobacterales</taxon>
        <taxon>Roseobacteraceae</taxon>
        <taxon>Sulfitobacter</taxon>
    </lineage>
</organism>
<keyword evidence="1" id="KW-1133">Transmembrane helix</keyword>
<accession>A0A6P0CJ31</accession>
<feature type="transmembrane region" description="Helical" evidence="1">
    <location>
        <begin position="56"/>
        <end position="75"/>
    </location>
</feature>